<feature type="chain" id="PRO_5027043081" description="C4-dicarboxylate ABC transporter substrate-binding protein" evidence="2">
    <location>
        <begin position="27"/>
        <end position="341"/>
    </location>
</feature>
<comment type="caution">
    <text evidence="3">The sequence shown here is derived from an EMBL/GenBank/DDBJ whole genome shotgun (WGS) entry which is preliminary data.</text>
</comment>
<organism evidence="3 4">
    <name type="scientific">Sneathiella litorea</name>
    <dbReference type="NCBI Taxonomy" id="2606216"/>
    <lineage>
        <taxon>Bacteria</taxon>
        <taxon>Pseudomonadati</taxon>
        <taxon>Pseudomonadota</taxon>
        <taxon>Alphaproteobacteria</taxon>
        <taxon>Sneathiellales</taxon>
        <taxon>Sneathiellaceae</taxon>
        <taxon>Sneathiella</taxon>
    </lineage>
</organism>
<dbReference type="GO" id="GO:0055085">
    <property type="term" value="P:transmembrane transport"/>
    <property type="evidence" value="ECO:0007669"/>
    <property type="project" value="InterPro"/>
</dbReference>
<dbReference type="InterPro" id="IPR018389">
    <property type="entry name" value="DctP_fam"/>
</dbReference>
<dbReference type="RefSeq" id="WP_161314575.1">
    <property type="nucleotide sequence ID" value="NZ_WTUW01000001.1"/>
</dbReference>
<dbReference type="EMBL" id="WTUW01000001">
    <property type="protein sequence ID" value="MZR30039.1"/>
    <property type="molecule type" value="Genomic_DNA"/>
</dbReference>
<sequence>MLGMRPIKRLALGFAAFFSLGNLALADDAVVWRIQSNLNAGEPGYIALEEKFAKLSEKMSGGDISFEIYPVGALFPIADGLEAVGAGLTEMAVLTGGYYSGKMGPIANLESGVPGSLRTPIERYNFFYKEGFIDIARKAYKPYGIFYLGPQLSPPWDIMSKKPITSMADFQGLKIRSFGLEAKWYESMGATPVFMGGGEIYTGLATGVLDAARWASPSGNLNNSYQEVAKYYVQPSPMPVPNNFFAVNEAAWSALPDNIKEILKEAAVASSFDYIAQADMKDAQAMQEMEKQGVEISVISAEEWAKMEQAAAELWRGYAAEGGLAQEGVELLDNFLKKLGR</sequence>
<dbReference type="NCBIfam" id="NF037995">
    <property type="entry name" value="TRAP_S1"/>
    <property type="match status" value="1"/>
</dbReference>
<evidence type="ECO:0008006" key="5">
    <source>
        <dbReference type="Google" id="ProtNLM"/>
    </source>
</evidence>
<protein>
    <recommendedName>
        <fullName evidence="5">C4-dicarboxylate ABC transporter substrate-binding protein</fullName>
    </recommendedName>
</protein>
<name>A0A6L8W5P2_9PROT</name>
<feature type="signal peptide" evidence="2">
    <location>
        <begin position="1"/>
        <end position="26"/>
    </location>
</feature>
<reference evidence="3 4" key="1">
    <citation type="submission" date="2019-12" db="EMBL/GenBank/DDBJ databases">
        <title>Snethiella sp. nov. sp. isolated from sea sand.</title>
        <authorList>
            <person name="Kim J."/>
            <person name="Jeong S.E."/>
            <person name="Jung H.S."/>
            <person name="Jeon C.O."/>
        </authorList>
    </citation>
    <scope>NUCLEOTIDE SEQUENCE [LARGE SCALE GENOMIC DNA]</scope>
    <source>
        <strain evidence="3 4">DP05</strain>
    </source>
</reference>
<evidence type="ECO:0000313" key="4">
    <source>
        <dbReference type="Proteomes" id="UP000476030"/>
    </source>
</evidence>
<dbReference type="Pfam" id="PF03480">
    <property type="entry name" value="DctP"/>
    <property type="match status" value="1"/>
</dbReference>
<evidence type="ECO:0000313" key="3">
    <source>
        <dbReference type="EMBL" id="MZR30039.1"/>
    </source>
</evidence>
<keyword evidence="4" id="KW-1185">Reference proteome</keyword>
<evidence type="ECO:0000256" key="2">
    <source>
        <dbReference type="SAM" id="SignalP"/>
    </source>
</evidence>
<gene>
    <name evidence="3" type="ORF">GQE98_05250</name>
</gene>
<dbReference type="PANTHER" id="PTHR33376:SF5">
    <property type="entry name" value="EXTRACYTOPLASMIC SOLUTE RECEPTOR PROTEIN"/>
    <property type="match status" value="1"/>
</dbReference>
<accession>A0A6L8W5P2</accession>
<proteinExistence type="predicted"/>
<dbReference type="Gene3D" id="3.40.190.170">
    <property type="entry name" value="Bacterial extracellular solute-binding protein, family 7"/>
    <property type="match status" value="1"/>
</dbReference>
<dbReference type="Proteomes" id="UP000476030">
    <property type="component" value="Unassembled WGS sequence"/>
</dbReference>
<evidence type="ECO:0000256" key="1">
    <source>
        <dbReference type="ARBA" id="ARBA00022729"/>
    </source>
</evidence>
<dbReference type="AlphaFoldDB" id="A0A6L8W5P2"/>
<dbReference type="PANTHER" id="PTHR33376">
    <property type="match status" value="1"/>
</dbReference>
<keyword evidence="1 2" id="KW-0732">Signal</keyword>
<dbReference type="InterPro" id="IPR038404">
    <property type="entry name" value="TRAP_DctP_sf"/>
</dbReference>